<dbReference type="Pfam" id="PF03454">
    <property type="entry name" value="MoeA_C"/>
    <property type="match status" value="1"/>
</dbReference>
<evidence type="ECO:0000256" key="5">
    <source>
        <dbReference type="ARBA" id="ARBA00022505"/>
    </source>
</evidence>
<evidence type="ECO:0000313" key="13">
    <source>
        <dbReference type="EMBL" id="VFK51174.1"/>
    </source>
</evidence>
<evidence type="ECO:0000313" key="15">
    <source>
        <dbReference type="EMBL" id="VFK54487.1"/>
    </source>
</evidence>
<dbReference type="InterPro" id="IPR036135">
    <property type="entry name" value="MoeA_linker/N_sf"/>
</dbReference>
<dbReference type="CDD" id="cd00887">
    <property type="entry name" value="MoeA"/>
    <property type="match status" value="1"/>
</dbReference>
<dbReference type="InterPro" id="IPR005110">
    <property type="entry name" value="MoeA_linker/N"/>
</dbReference>
<comment type="function">
    <text evidence="2 11">Catalyzes the insertion of molybdate into adenylated molybdopterin with the concomitant release of AMP.</text>
</comment>
<reference evidence="13" key="1">
    <citation type="submission" date="2019-02" db="EMBL/GenBank/DDBJ databases">
        <authorList>
            <person name="Gruber-Vodicka R. H."/>
            <person name="Seah K. B. B."/>
        </authorList>
    </citation>
    <scope>NUCLEOTIDE SEQUENCE</scope>
    <source>
        <strain evidence="14">BECK_BY1</strain>
        <strain evidence="13">BECK_BY2</strain>
        <strain evidence="15">BECK_BY3</strain>
    </source>
</reference>
<dbReference type="Gene3D" id="2.170.190.11">
    <property type="entry name" value="Molybdopterin biosynthesis moea protein, domain 3"/>
    <property type="match status" value="1"/>
</dbReference>
<keyword evidence="6 11" id="KW-0808">Transferase</keyword>
<evidence type="ECO:0000256" key="6">
    <source>
        <dbReference type="ARBA" id="ARBA00022679"/>
    </source>
</evidence>
<dbReference type="UniPathway" id="UPA00344"/>
<dbReference type="EMBL" id="CAADFY010000043">
    <property type="protein sequence ID" value="VFK54487.1"/>
    <property type="molecule type" value="Genomic_DNA"/>
</dbReference>
<proteinExistence type="inferred from homology"/>
<evidence type="ECO:0000256" key="7">
    <source>
        <dbReference type="ARBA" id="ARBA00022723"/>
    </source>
</evidence>
<keyword evidence="7 11" id="KW-0479">Metal-binding</keyword>
<dbReference type="Gene3D" id="3.40.980.10">
    <property type="entry name" value="MoaB/Mog-like domain"/>
    <property type="match status" value="1"/>
</dbReference>
<comment type="cofactor">
    <cofactor evidence="1 11">
        <name>Mg(2+)</name>
        <dbReference type="ChEBI" id="CHEBI:18420"/>
    </cofactor>
</comment>
<dbReference type="GO" id="GO:0005829">
    <property type="term" value="C:cytosol"/>
    <property type="evidence" value="ECO:0007669"/>
    <property type="project" value="TreeGrafter"/>
</dbReference>
<dbReference type="SUPFAM" id="SSF53218">
    <property type="entry name" value="Molybdenum cofactor biosynthesis proteins"/>
    <property type="match status" value="1"/>
</dbReference>
<name>A0A450ZBJ2_9GAMM</name>
<dbReference type="EC" id="2.10.1.1" evidence="11"/>
<sequence>MVNAIKPEYAATQLSVSEARMRIVQKLGFIAETELVDIRGALGRILSQDILAPLDVPPHTNSAMDGYAVRSVDLLSENLHEFTVIGTAWAGKPYKDSSIQAGETVQIMTGAVIPIGADTVLMQEHVQRKGNTIRIPAHMPKSVKGQHIRAAGEDLPKNTLVLRAGKRILPADLGLLASLGIGEIEVRRRLRVAFFCTGDELRSIGEPLEEGNIYDSNRYTLYGMLTRLGVQINDLGIVADQHAAIRETIEQASVTSDVVIGTGGVSVGEADHVKAVLQELGQVHFWKVAMKPGHPLAFGRVGPARFFGLPGNPVAVMVNFYQFVQPSLVRMAGEIDPPSEPNRQVPCISRLSKKIGRTEFMRGVLEVGPDGPTVRKTGVQGSGILHSMSVANCFIVLSPEQGTIEPGTLVEVQPFSGLV</sequence>
<dbReference type="Gene3D" id="3.90.105.10">
    <property type="entry name" value="Molybdopterin biosynthesis moea protein, domain 2"/>
    <property type="match status" value="1"/>
</dbReference>
<evidence type="ECO:0000256" key="4">
    <source>
        <dbReference type="ARBA" id="ARBA00010763"/>
    </source>
</evidence>
<evidence type="ECO:0000256" key="1">
    <source>
        <dbReference type="ARBA" id="ARBA00001946"/>
    </source>
</evidence>
<dbReference type="Pfam" id="PF03453">
    <property type="entry name" value="MoeA_N"/>
    <property type="match status" value="1"/>
</dbReference>
<dbReference type="InterPro" id="IPR036688">
    <property type="entry name" value="MoeA_C_domain_IV_sf"/>
</dbReference>
<keyword evidence="9 11" id="KW-0501">Molybdenum cofactor biosynthesis</keyword>
<dbReference type="FunFam" id="3.40.980.10:FF:000004">
    <property type="entry name" value="Molybdopterin molybdenumtransferase"/>
    <property type="match status" value="1"/>
</dbReference>
<dbReference type="PANTHER" id="PTHR10192:SF5">
    <property type="entry name" value="GEPHYRIN"/>
    <property type="match status" value="1"/>
</dbReference>
<dbReference type="InterPro" id="IPR001453">
    <property type="entry name" value="MoaB/Mog_dom"/>
</dbReference>
<dbReference type="Pfam" id="PF00994">
    <property type="entry name" value="MoCF_biosynth"/>
    <property type="match status" value="1"/>
</dbReference>
<dbReference type="NCBIfam" id="TIGR00177">
    <property type="entry name" value="molyb_syn"/>
    <property type="match status" value="1"/>
</dbReference>
<comment type="similarity">
    <text evidence="4 11">Belongs to the MoeA family.</text>
</comment>
<evidence type="ECO:0000256" key="9">
    <source>
        <dbReference type="ARBA" id="ARBA00023150"/>
    </source>
</evidence>
<dbReference type="EMBL" id="CAADFV010000005">
    <property type="protein sequence ID" value="VFK51174.1"/>
    <property type="molecule type" value="Genomic_DNA"/>
</dbReference>
<dbReference type="InterPro" id="IPR038987">
    <property type="entry name" value="MoeA-like"/>
</dbReference>
<keyword evidence="8 11" id="KW-0460">Magnesium</keyword>
<evidence type="ECO:0000256" key="10">
    <source>
        <dbReference type="ARBA" id="ARBA00047317"/>
    </source>
</evidence>
<evidence type="ECO:0000313" key="14">
    <source>
        <dbReference type="EMBL" id="VFK51361.1"/>
    </source>
</evidence>
<comment type="pathway">
    <text evidence="3 11">Cofactor biosynthesis; molybdopterin biosynthesis.</text>
</comment>
<dbReference type="EMBL" id="CAADFX010000007">
    <property type="protein sequence ID" value="VFK51361.1"/>
    <property type="molecule type" value="Genomic_DNA"/>
</dbReference>
<evidence type="ECO:0000256" key="3">
    <source>
        <dbReference type="ARBA" id="ARBA00005046"/>
    </source>
</evidence>
<dbReference type="Gene3D" id="2.40.340.10">
    <property type="entry name" value="MoeA, C-terminal, domain IV"/>
    <property type="match status" value="1"/>
</dbReference>
<dbReference type="GO" id="GO:0046872">
    <property type="term" value="F:metal ion binding"/>
    <property type="evidence" value="ECO:0007669"/>
    <property type="project" value="UniProtKB-UniRule"/>
</dbReference>
<dbReference type="PANTHER" id="PTHR10192">
    <property type="entry name" value="MOLYBDOPTERIN BIOSYNTHESIS PROTEIN"/>
    <property type="match status" value="1"/>
</dbReference>
<evidence type="ECO:0000256" key="11">
    <source>
        <dbReference type="RuleBase" id="RU365090"/>
    </source>
</evidence>
<dbReference type="SMART" id="SM00852">
    <property type="entry name" value="MoCF_biosynth"/>
    <property type="match status" value="1"/>
</dbReference>
<comment type="catalytic activity">
    <reaction evidence="10">
        <text>adenylyl-molybdopterin + molybdate = Mo-molybdopterin + AMP + H(+)</text>
        <dbReference type="Rhea" id="RHEA:35047"/>
        <dbReference type="ChEBI" id="CHEBI:15378"/>
        <dbReference type="ChEBI" id="CHEBI:36264"/>
        <dbReference type="ChEBI" id="CHEBI:62727"/>
        <dbReference type="ChEBI" id="CHEBI:71302"/>
        <dbReference type="ChEBI" id="CHEBI:456215"/>
        <dbReference type="EC" id="2.10.1.1"/>
    </reaction>
</comment>
<gene>
    <name evidence="14" type="ORF">BECKTUN1418D_GA0071000_100726</name>
    <name evidence="13" type="ORF">BECKTUN1418E_GA0071001_100527</name>
    <name evidence="15" type="ORF">BECKTUN1418F_GA0071002_104314</name>
</gene>
<dbReference type="GO" id="GO:0061599">
    <property type="term" value="F:molybdopterin molybdotransferase activity"/>
    <property type="evidence" value="ECO:0007669"/>
    <property type="project" value="UniProtKB-UniRule"/>
</dbReference>
<feature type="domain" description="MoaB/Mog" evidence="12">
    <location>
        <begin position="193"/>
        <end position="330"/>
    </location>
</feature>
<evidence type="ECO:0000259" key="12">
    <source>
        <dbReference type="SMART" id="SM00852"/>
    </source>
</evidence>
<dbReference type="SUPFAM" id="SSF63867">
    <property type="entry name" value="MoeA C-terminal domain-like"/>
    <property type="match status" value="1"/>
</dbReference>
<organism evidence="13">
    <name type="scientific">Candidatus Kentrum sp. TUN</name>
    <dbReference type="NCBI Taxonomy" id="2126343"/>
    <lineage>
        <taxon>Bacteria</taxon>
        <taxon>Pseudomonadati</taxon>
        <taxon>Pseudomonadota</taxon>
        <taxon>Gammaproteobacteria</taxon>
        <taxon>Candidatus Kentrum</taxon>
    </lineage>
</organism>
<keyword evidence="5 11" id="KW-0500">Molybdenum</keyword>
<evidence type="ECO:0000256" key="2">
    <source>
        <dbReference type="ARBA" id="ARBA00002901"/>
    </source>
</evidence>
<dbReference type="GO" id="GO:0006777">
    <property type="term" value="P:Mo-molybdopterin cofactor biosynthetic process"/>
    <property type="evidence" value="ECO:0007669"/>
    <property type="project" value="UniProtKB-UniRule"/>
</dbReference>
<protein>
    <recommendedName>
        <fullName evidence="11">Molybdopterin molybdenumtransferase</fullName>
        <ecNumber evidence="11">2.10.1.1</ecNumber>
    </recommendedName>
</protein>
<dbReference type="SUPFAM" id="SSF63882">
    <property type="entry name" value="MoeA N-terminal region -like"/>
    <property type="match status" value="1"/>
</dbReference>
<dbReference type="NCBIfam" id="NF045515">
    <property type="entry name" value="Glp_gephyrin"/>
    <property type="match status" value="1"/>
</dbReference>
<dbReference type="AlphaFoldDB" id="A0A450ZBJ2"/>
<dbReference type="InterPro" id="IPR005111">
    <property type="entry name" value="MoeA_C_domain_IV"/>
</dbReference>
<evidence type="ECO:0000256" key="8">
    <source>
        <dbReference type="ARBA" id="ARBA00022842"/>
    </source>
</evidence>
<dbReference type="InterPro" id="IPR036425">
    <property type="entry name" value="MoaB/Mog-like_dom_sf"/>
</dbReference>
<accession>A0A450ZBJ2</accession>